<dbReference type="Pfam" id="PF13470">
    <property type="entry name" value="PIN_3"/>
    <property type="match status" value="1"/>
</dbReference>
<dbReference type="PANTHER" id="PTHR34610:SF4">
    <property type="entry name" value="SLL8027 PROTEIN"/>
    <property type="match status" value="1"/>
</dbReference>
<feature type="domain" description="PIN" evidence="1">
    <location>
        <begin position="8"/>
        <end position="118"/>
    </location>
</feature>
<keyword evidence="3" id="KW-1185">Reference proteome</keyword>
<dbReference type="InterPro" id="IPR002850">
    <property type="entry name" value="PIN_toxin-like"/>
</dbReference>
<dbReference type="InterPro" id="IPR002716">
    <property type="entry name" value="PIN_dom"/>
</dbReference>
<organism evidence="2 3">
    <name type="scientific">Pigmentiphaga daeguensis</name>
    <dbReference type="NCBI Taxonomy" id="414049"/>
    <lineage>
        <taxon>Bacteria</taxon>
        <taxon>Pseudomonadati</taxon>
        <taxon>Pseudomonadota</taxon>
        <taxon>Betaproteobacteria</taxon>
        <taxon>Burkholderiales</taxon>
        <taxon>Alcaligenaceae</taxon>
        <taxon>Pigmentiphaga</taxon>
    </lineage>
</organism>
<dbReference type="EMBL" id="BAAAEN010000014">
    <property type="protein sequence ID" value="GAA0515048.1"/>
    <property type="molecule type" value="Genomic_DNA"/>
</dbReference>
<accession>A0ABN1CAB3</accession>
<dbReference type="InterPro" id="IPR029060">
    <property type="entry name" value="PIN-like_dom_sf"/>
</dbReference>
<sequence length="143" mass="15684">MGTAMTRRVVLDTNIVLSALMFTSGRLAWMRRAWQDGRLAPLVCRATANELLRVLAYPKFRLSASDQNDLLADFLPYAEVVTLPAVWPILPECRDKKDQVFVVLAHIAGAEALVTGDADLLALRAQAPFPIWTADHLADIAGA</sequence>
<evidence type="ECO:0000313" key="3">
    <source>
        <dbReference type="Proteomes" id="UP001501706"/>
    </source>
</evidence>
<comment type="caution">
    <text evidence="2">The sequence shown here is derived from an EMBL/GenBank/DDBJ whole genome shotgun (WGS) entry which is preliminary data.</text>
</comment>
<dbReference type="SUPFAM" id="SSF88723">
    <property type="entry name" value="PIN domain-like"/>
    <property type="match status" value="1"/>
</dbReference>
<dbReference type="PANTHER" id="PTHR34610">
    <property type="entry name" value="SSL7007 PROTEIN"/>
    <property type="match status" value="1"/>
</dbReference>
<protein>
    <submittedName>
        <fullName evidence="2">Toxin-antitoxin system toxin component, PIN family</fullName>
    </submittedName>
</protein>
<reference evidence="2 3" key="1">
    <citation type="journal article" date="2019" name="Int. J. Syst. Evol. Microbiol.">
        <title>The Global Catalogue of Microorganisms (GCM) 10K type strain sequencing project: providing services to taxonomists for standard genome sequencing and annotation.</title>
        <authorList>
            <consortium name="The Broad Institute Genomics Platform"/>
            <consortium name="The Broad Institute Genome Sequencing Center for Infectious Disease"/>
            <person name="Wu L."/>
            <person name="Ma J."/>
        </authorList>
    </citation>
    <scope>NUCLEOTIDE SEQUENCE [LARGE SCALE GENOMIC DNA]</scope>
    <source>
        <strain evidence="2 3">JCM 14330</strain>
    </source>
</reference>
<proteinExistence type="predicted"/>
<gene>
    <name evidence="2" type="ORF">GCM10009097_35630</name>
</gene>
<evidence type="ECO:0000259" key="1">
    <source>
        <dbReference type="Pfam" id="PF13470"/>
    </source>
</evidence>
<dbReference type="NCBIfam" id="TIGR00305">
    <property type="entry name" value="putative toxin-antitoxin system toxin component, PIN family"/>
    <property type="match status" value="1"/>
</dbReference>
<dbReference type="Proteomes" id="UP001501706">
    <property type="component" value="Unassembled WGS sequence"/>
</dbReference>
<evidence type="ECO:0000313" key="2">
    <source>
        <dbReference type="EMBL" id="GAA0515048.1"/>
    </source>
</evidence>
<name>A0ABN1CAB3_9BURK</name>